<dbReference type="SUPFAM" id="SSF51246">
    <property type="entry name" value="Rudiment single hybrid motif"/>
    <property type="match status" value="1"/>
</dbReference>
<dbReference type="PROSITE" id="PS00867">
    <property type="entry name" value="CPSASE_2"/>
    <property type="match status" value="1"/>
</dbReference>
<evidence type="ECO:0000259" key="10">
    <source>
        <dbReference type="PROSITE" id="PS50989"/>
    </source>
</evidence>
<dbReference type="InterPro" id="IPR013815">
    <property type="entry name" value="ATP_grasp_subdomain_1"/>
</dbReference>
<dbReference type="InterPro" id="IPR011764">
    <property type="entry name" value="Biotin_carboxylation_dom"/>
</dbReference>
<dbReference type="STRING" id="356660.SAMN05444336_10822"/>
<dbReference type="InterPro" id="IPR011053">
    <property type="entry name" value="Single_hybrid_motif"/>
</dbReference>
<feature type="domain" description="ATP-grasp" evidence="8">
    <location>
        <begin position="135"/>
        <end position="341"/>
    </location>
</feature>
<comment type="cofactor">
    <cofactor evidence="1">
        <name>biotin</name>
        <dbReference type="ChEBI" id="CHEBI:57586"/>
    </cofactor>
</comment>
<reference evidence="11 12" key="1">
    <citation type="submission" date="2016-10" db="EMBL/GenBank/DDBJ databases">
        <authorList>
            <person name="de Groot N.N."/>
        </authorList>
    </citation>
    <scope>NUCLEOTIDE SEQUENCE [LARGE SCALE GENOMIC DNA]</scope>
    <source>
        <strain evidence="11 12">DSM 17890</strain>
    </source>
</reference>
<dbReference type="InterPro" id="IPR034733">
    <property type="entry name" value="AcCoA_carboxyl_beta"/>
</dbReference>
<dbReference type="Gene3D" id="3.30.470.20">
    <property type="entry name" value="ATP-grasp fold, B domain"/>
    <property type="match status" value="1"/>
</dbReference>
<dbReference type="InterPro" id="IPR051602">
    <property type="entry name" value="ACC_Biotin_Carboxylase"/>
</dbReference>
<accession>A0A1H3DHK9</accession>
<dbReference type="InterPro" id="IPR011054">
    <property type="entry name" value="Rudment_hybrid_motif"/>
</dbReference>
<dbReference type="Gene3D" id="3.40.50.20">
    <property type="match status" value="1"/>
</dbReference>
<dbReference type="RefSeq" id="WP_218133459.1">
    <property type="nucleotide sequence ID" value="NZ_FNMZ01000008.1"/>
</dbReference>
<keyword evidence="3 6" id="KW-0547">Nucleotide-binding</keyword>
<dbReference type="CDD" id="cd06850">
    <property type="entry name" value="biotinyl_domain"/>
    <property type="match status" value="1"/>
</dbReference>
<dbReference type="Pfam" id="PF00289">
    <property type="entry name" value="Biotin_carb_N"/>
    <property type="match status" value="1"/>
</dbReference>
<dbReference type="SUPFAM" id="SSF56059">
    <property type="entry name" value="Glutathione synthetase ATP-binding domain-like"/>
    <property type="match status" value="1"/>
</dbReference>
<dbReference type="InterPro" id="IPR005482">
    <property type="entry name" value="Biotin_COase_C"/>
</dbReference>
<dbReference type="InterPro" id="IPR011763">
    <property type="entry name" value="COA_CT_C"/>
</dbReference>
<dbReference type="GO" id="GO:0005524">
    <property type="term" value="F:ATP binding"/>
    <property type="evidence" value="ECO:0007669"/>
    <property type="project" value="UniProtKB-UniRule"/>
</dbReference>
<dbReference type="PROSITE" id="PS00188">
    <property type="entry name" value="BIOTIN"/>
    <property type="match status" value="1"/>
</dbReference>
<dbReference type="InterPro" id="IPR005479">
    <property type="entry name" value="CPAse_ATP-bd"/>
</dbReference>
<dbReference type="SMART" id="SM00878">
    <property type="entry name" value="Biotin_carb_C"/>
    <property type="match status" value="1"/>
</dbReference>
<dbReference type="PANTHER" id="PTHR48095">
    <property type="entry name" value="PYRUVATE CARBOXYLASE SUBUNIT A"/>
    <property type="match status" value="1"/>
</dbReference>
<dbReference type="Pfam" id="PF02785">
    <property type="entry name" value="Biotin_carb_C"/>
    <property type="match status" value="1"/>
</dbReference>
<dbReference type="SUPFAM" id="SSF52440">
    <property type="entry name" value="PreATP-grasp domain"/>
    <property type="match status" value="1"/>
</dbReference>
<dbReference type="Gene3D" id="2.40.50.100">
    <property type="match status" value="1"/>
</dbReference>
<evidence type="ECO:0000313" key="12">
    <source>
        <dbReference type="Proteomes" id="UP000199118"/>
    </source>
</evidence>
<dbReference type="AlphaFoldDB" id="A0A1H3DHK9"/>
<proteinExistence type="predicted"/>
<dbReference type="SUPFAM" id="SSF52096">
    <property type="entry name" value="ClpP/crotonase"/>
    <property type="match status" value="2"/>
</dbReference>
<dbReference type="Gene3D" id="3.30.1490.20">
    <property type="entry name" value="ATP-grasp fold, A domain"/>
    <property type="match status" value="1"/>
</dbReference>
<feature type="domain" description="CoA carboxyltransferase C-terminal" evidence="10">
    <location>
        <begin position="863"/>
        <end position="1100"/>
    </location>
</feature>
<dbReference type="Pfam" id="PF00364">
    <property type="entry name" value="Biotin_lipoyl"/>
    <property type="match status" value="1"/>
</dbReference>
<feature type="domain" description="Lipoyl-binding" evidence="7">
    <location>
        <begin position="503"/>
        <end position="581"/>
    </location>
</feature>
<dbReference type="InterPro" id="IPR029045">
    <property type="entry name" value="ClpP/crotonase-like_dom_sf"/>
</dbReference>
<evidence type="ECO:0000256" key="3">
    <source>
        <dbReference type="ARBA" id="ARBA00022741"/>
    </source>
</evidence>
<keyword evidence="5" id="KW-0092">Biotin</keyword>
<keyword evidence="4 6" id="KW-0067">ATP-binding</keyword>
<dbReference type="Gene3D" id="3.90.226.10">
    <property type="entry name" value="2-enoyl-CoA Hydratase, Chain A, domain 1"/>
    <property type="match status" value="2"/>
</dbReference>
<evidence type="ECO:0000259" key="7">
    <source>
        <dbReference type="PROSITE" id="PS50968"/>
    </source>
</evidence>
<name>A0A1H3DHK9_9RHOB</name>
<dbReference type="GO" id="GO:0016874">
    <property type="term" value="F:ligase activity"/>
    <property type="evidence" value="ECO:0007669"/>
    <property type="project" value="UniProtKB-KW"/>
</dbReference>
<sequence>MSDAAQMAAGTGPAFAPPRRLLIANRGEIALRIARTALDLGVTPIAIGPQDDAESLHMLRAPTRETLPGRGARAYLDVAEVVEAARRAGADAVHPGYGFLSENAEFAAAVEAAGMTFVGPTPAALALLGDKLAARRRAAELGVPILAGGDLANAGSASLDEARAFFAALPPGAAMLVKAVAGGGGRGMRVVRAETEVEDAWTRCRSEAEAAFGRADVYVERFLPAARHLEVQVLGDGTGACIHYGERECTLQRRHQKVVEIAPSPSITEDQRARLCAHALRLARSADYRSLGTFEFLVAAEPTEGEDVFFIEANPRIQVEHTVTEEIHGDDLVARQLRIAGGETLAGMGLADGPRAPEGCAVQLRVNMERMDETAQALPAGGRVAVYEPPSGAGVRVDGFAYAGYRTSPHYDSLLAKVIVHARAGGWTAALARAERALSEFRIEGVDTNLPWLRALLARPEVAAASVTTTFIEAEARALFDAAAAFAPAALPGAEIGGPQAAAAAAAIPEGAVPVPAPMQATVVTLSVSPGDVVAAGQQLAILEAMKMEHVVSAPVGGVVRAIFGAPGQTLMDAEPLLAIEPDPGAAAGAAAEAEIDLDRIRPDLAEVTARRAFGQDENRPEAVAKRHGRGHRTARENLASVCDPGTFREFGEFAIAAQRQRRSEEDLIANTTGDGMLTGIGHVNGAQFGPELTRCAFAVGDYMVLAGTQGQRHHRRLDRICSTAKEWNLPLVFFAEGGGGRPGDTERATYAGISNGTFSKFAELSGQVPVVGIVSGRCFAGNAALLGCCDVIIADESSNIGMAGPAMIEGGGLGIYKPEEIGPIDDQCANGVVDIRVKDEEEACEVAKKYLSYFQGPITDWTAPDPRRARHVIPENRLRVYSPQDVVESIADEGSVLELRREFGIGIVTAFIRIEGKPFGIMANNPRHIGGAIDGPAADKASRFMQLCDAFDIPLISLCDTPGFMVGPEAERTGLVRHVCRMFVTARSISVPLFAVVLRKCYGLGAQGMVGGGTYDNFFTVSWPTGEFGPMGLEGAVTLGYRRELDAVEDPVEKKALYDRLLDEYYQQGKAIRVASTLEIDAVIDPAETRAWVLSGLGSVRLRPPLSGRKRPFVDTW</sequence>
<gene>
    <name evidence="11" type="ORF">SAMN05444336_10822</name>
</gene>
<dbReference type="PANTHER" id="PTHR48095:SF5">
    <property type="entry name" value="BLL7292 PROTEIN"/>
    <property type="match status" value="1"/>
</dbReference>
<dbReference type="SUPFAM" id="SSF51230">
    <property type="entry name" value="Single hybrid motif"/>
    <property type="match status" value="1"/>
</dbReference>
<organism evidence="11 12">
    <name type="scientific">Albimonas donghaensis</name>
    <dbReference type="NCBI Taxonomy" id="356660"/>
    <lineage>
        <taxon>Bacteria</taxon>
        <taxon>Pseudomonadati</taxon>
        <taxon>Pseudomonadota</taxon>
        <taxon>Alphaproteobacteria</taxon>
        <taxon>Rhodobacterales</taxon>
        <taxon>Paracoccaceae</taxon>
        <taxon>Albimonas</taxon>
    </lineage>
</organism>
<dbReference type="PROSITE" id="PS50979">
    <property type="entry name" value="BC"/>
    <property type="match status" value="1"/>
</dbReference>
<evidence type="ECO:0000256" key="2">
    <source>
        <dbReference type="ARBA" id="ARBA00022598"/>
    </source>
</evidence>
<dbReference type="Pfam" id="PF01039">
    <property type="entry name" value="Carboxyl_trans"/>
    <property type="match status" value="1"/>
</dbReference>
<dbReference type="InterPro" id="IPR005481">
    <property type="entry name" value="BC-like_N"/>
</dbReference>
<evidence type="ECO:0000256" key="6">
    <source>
        <dbReference type="PROSITE-ProRule" id="PRU00409"/>
    </source>
</evidence>
<evidence type="ECO:0000256" key="5">
    <source>
        <dbReference type="ARBA" id="ARBA00023267"/>
    </source>
</evidence>
<evidence type="ECO:0000256" key="4">
    <source>
        <dbReference type="ARBA" id="ARBA00022840"/>
    </source>
</evidence>
<evidence type="ECO:0000259" key="9">
    <source>
        <dbReference type="PROSITE" id="PS50979"/>
    </source>
</evidence>
<dbReference type="InterPro" id="IPR016185">
    <property type="entry name" value="PreATP-grasp_dom_sf"/>
</dbReference>
<evidence type="ECO:0000259" key="8">
    <source>
        <dbReference type="PROSITE" id="PS50975"/>
    </source>
</evidence>
<dbReference type="InterPro" id="IPR001882">
    <property type="entry name" value="Biotin_BS"/>
</dbReference>
<dbReference type="PROSITE" id="PS50975">
    <property type="entry name" value="ATP_GRASP"/>
    <property type="match status" value="1"/>
</dbReference>
<dbReference type="GO" id="GO:0046872">
    <property type="term" value="F:metal ion binding"/>
    <property type="evidence" value="ECO:0007669"/>
    <property type="project" value="InterPro"/>
</dbReference>
<dbReference type="InterPro" id="IPR011761">
    <property type="entry name" value="ATP-grasp"/>
</dbReference>
<feature type="domain" description="Biotin carboxylation" evidence="9">
    <location>
        <begin position="17"/>
        <end position="477"/>
    </location>
</feature>
<evidence type="ECO:0000313" key="11">
    <source>
        <dbReference type="EMBL" id="SDX65982.1"/>
    </source>
</evidence>
<protein>
    <submittedName>
        <fullName evidence="11">Biotin-requiring enzyme</fullName>
    </submittedName>
</protein>
<dbReference type="EMBL" id="FNMZ01000008">
    <property type="protein sequence ID" value="SDX65982.1"/>
    <property type="molecule type" value="Genomic_DNA"/>
</dbReference>
<dbReference type="PROSITE" id="PS50989">
    <property type="entry name" value="COA_CT_CTER"/>
    <property type="match status" value="1"/>
</dbReference>
<dbReference type="Pfam" id="PF02786">
    <property type="entry name" value="CPSase_L_D2"/>
    <property type="match status" value="1"/>
</dbReference>
<keyword evidence="12" id="KW-1185">Reference proteome</keyword>
<evidence type="ECO:0000256" key="1">
    <source>
        <dbReference type="ARBA" id="ARBA00001953"/>
    </source>
</evidence>
<dbReference type="Proteomes" id="UP000199118">
    <property type="component" value="Unassembled WGS sequence"/>
</dbReference>
<keyword evidence="2" id="KW-0436">Ligase</keyword>
<dbReference type="InterPro" id="IPR000089">
    <property type="entry name" value="Biotin_lipoyl"/>
</dbReference>
<dbReference type="PROSITE" id="PS50968">
    <property type="entry name" value="BIOTINYL_LIPOYL"/>
    <property type="match status" value="1"/>
</dbReference>